<gene>
    <name evidence="2" type="ORF">Pla52n_33300</name>
</gene>
<evidence type="ECO:0000313" key="2">
    <source>
        <dbReference type="EMBL" id="TWU02280.1"/>
    </source>
</evidence>
<feature type="region of interest" description="Disordered" evidence="1">
    <location>
        <begin position="415"/>
        <end position="449"/>
    </location>
</feature>
<proteinExistence type="predicted"/>
<comment type="caution">
    <text evidence="2">The sequence shown here is derived from an EMBL/GenBank/DDBJ whole genome shotgun (WGS) entry which is preliminary data.</text>
</comment>
<dbReference type="SUPFAM" id="SSF53335">
    <property type="entry name" value="S-adenosyl-L-methionine-dependent methyltransferases"/>
    <property type="match status" value="1"/>
</dbReference>
<dbReference type="Gene3D" id="3.90.550.10">
    <property type="entry name" value="Spore Coat Polysaccharide Biosynthesis Protein SpsA, Chain A"/>
    <property type="match status" value="2"/>
</dbReference>
<dbReference type="SUPFAM" id="SSF53448">
    <property type="entry name" value="Nucleotide-diphospho-sugar transferases"/>
    <property type="match status" value="2"/>
</dbReference>
<evidence type="ECO:0008006" key="4">
    <source>
        <dbReference type="Google" id="ProtNLM"/>
    </source>
</evidence>
<dbReference type="InterPro" id="IPR029063">
    <property type="entry name" value="SAM-dependent_MTases_sf"/>
</dbReference>
<accession>A0A5C6ARC4</accession>
<dbReference type="CDD" id="cd00761">
    <property type="entry name" value="Glyco_tranf_GTA_type"/>
    <property type="match status" value="1"/>
</dbReference>
<keyword evidence="3" id="KW-1185">Reference proteome</keyword>
<dbReference type="Pfam" id="PF13704">
    <property type="entry name" value="Glyco_tranf_2_4"/>
    <property type="match status" value="1"/>
</dbReference>
<dbReference type="Pfam" id="PF13578">
    <property type="entry name" value="Methyltransf_24"/>
    <property type="match status" value="1"/>
</dbReference>
<dbReference type="Proteomes" id="UP000320176">
    <property type="component" value="Unassembled WGS sequence"/>
</dbReference>
<sequence length="721" mass="82182">MGGVTNYAGDDLSLPAVAMNDFSQDWTSSYTPQWLRVLHHLIGAVRVRGLEIGCFEGRTSLWLAEHILTGPDSSLDCVDSWANPSTGIEARFDRNTAAHQDVIRKYQVPSSTWLASQVTHWNSPPYDFIYVDGDHRADAVLTDLTLCWPLLRPGGVLICDDYQHSAVEPCTKLGIDAFFSCRRDWHLLHQDYQFIVRKTVGIEAVVVSVNYSDYLAQTLPILMRYVDQAVVVTDHDDPETARVVSRNPGAKVVKTDQFYRNGARFNKGAAINVGLKELHRDNWVLLLDADIGITQPIPIPQDRRTIWGVTRRKVVGPERFHKAMLVGADDLPKLNLIHMHDGYTPIGFFQMWHWPTCPQWMPENYGDASTSDIELACRWPAQRRRLIPGFDVLHLETNDMEQGINWHGRVTRRFGHDTPAPQCEGSQSEPLQDQGSLSETIQSQTPADPMERGVLTAANSLYWPVLRLLVQATRQMGESIAVVDHGLTTIQRQWLVQEGVLIPEIPMPAEWEQIMEGQQRVELAITPQAWIKPWICMHSPFSKTIWIDSDAVPVRDLHRLFGLLDESPWVTLESWISSDIARYLHEPLFHELSGHRPHRFENAHRVNTGVFGFHPDDAWIAKWWEMCMRISSDENLLGKCRLRDQGALVACLCTVAPTVQTPRIQLDRGLNWPVNGVKSQNKGDRRVYDWRDKDLLKQLQADHPDVSVIHWMGTPKPWQLQ</sequence>
<reference evidence="2 3" key="1">
    <citation type="submission" date="2019-02" db="EMBL/GenBank/DDBJ databases">
        <title>Deep-cultivation of Planctomycetes and their phenomic and genomic characterization uncovers novel biology.</title>
        <authorList>
            <person name="Wiegand S."/>
            <person name="Jogler M."/>
            <person name="Boedeker C."/>
            <person name="Pinto D."/>
            <person name="Vollmers J."/>
            <person name="Rivas-Marin E."/>
            <person name="Kohn T."/>
            <person name="Peeters S.H."/>
            <person name="Heuer A."/>
            <person name="Rast P."/>
            <person name="Oberbeckmann S."/>
            <person name="Bunk B."/>
            <person name="Jeske O."/>
            <person name="Meyerdierks A."/>
            <person name="Storesund J.E."/>
            <person name="Kallscheuer N."/>
            <person name="Luecker S."/>
            <person name="Lage O.M."/>
            <person name="Pohl T."/>
            <person name="Merkel B.J."/>
            <person name="Hornburger P."/>
            <person name="Mueller R.-W."/>
            <person name="Bruemmer F."/>
            <person name="Labrenz M."/>
            <person name="Spormann A.M."/>
            <person name="Op Den Camp H."/>
            <person name="Overmann J."/>
            <person name="Amann R."/>
            <person name="Jetten M.S.M."/>
            <person name="Mascher T."/>
            <person name="Medema M.H."/>
            <person name="Devos D.P."/>
            <person name="Kaster A.-K."/>
            <person name="Ovreas L."/>
            <person name="Rohde M."/>
            <person name="Galperin M.Y."/>
            <person name="Jogler C."/>
        </authorList>
    </citation>
    <scope>NUCLEOTIDE SEQUENCE [LARGE SCALE GENOMIC DNA]</scope>
    <source>
        <strain evidence="2 3">Pla52n</strain>
    </source>
</reference>
<organism evidence="2 3">
    <name type="scientific">Stieleria varia</name>
    <dbReference type="NCBI Taxonomy" id="2528005"/>
    <lineage>
        <taxon>Bacteria</taxon>
        <taxon>Pseudomonadati</taxon>
        <taxon>Planctomycetota</taxon>
        <taxon>Planctomycetia</taxon>
        <taxon>Pirellulales</taxon>
        <taxon>Pirellulaceae</taxon>
        <taxon>Stieleria</taxon>
    </lineage>
</organism>
<dbReference type="CDD" id="cd02440">
    <property type="entry name" value="AdoMet_MTases"/>
    <property type="match status" value="1"/>
</dbReference>
<evidence type="ECO:0000256" key="1">
    <source>
        <dbReference type="SAM" id="MobiDB-lite"/>
    </source>
</evidence>
<dbReference type="Gene3D" id="3.40.50.150">
    <property type="entry name" value="Vaccinia Virus protein VP39"/>
    <property type="match status" value="1"/>
</dbReference>
<dbReference type="InterPro" id="IPR029044">
    <property type="entry name" value="Nucleotide-diphossugar_trans"/>
</dbReference>
<dbReference type="OrthoDB" id="9799672at2"/>
<name>A0A5C6ARC4_9BACT</name>
<dbReference type="AlphaFoldDB" id="A0A5C6ARC4"/>
<dbReference type="EMBL" id="SJPN01000004">
    <property type="protein sequence ID" value="TWU02280.1"/>
    <property type="molecule type" value="Genomic_DNA"/>
</dbReference>
<feature type="compositionally biased region" description="Polar residues" evidence="1">
    <location>
        <begin position="424"/>
        <end position="446"/>
    </location>
</feature>
<protein>
    <recommendedName>
        <fullName evidence="4">Glycosyl transferase family 2</fullName>
    </recommendedName>
</protein>
<evidence type="ECO:0000313" key="3">
    <source>
        <dbReference type="Proteomes" id="UP000320176"/>
    </source>
</evidence>